<name>A0A5C7J7W2_9BACT</name>
<proteinExistence type="predicted"/>
<protein>
    <submittedName>
        <fullName evidence="1">Uncharacterized protein</fullName>
    </submittedName>
</protein>
<sequence>MRMTRSEVLSLVNESAGEITYSAQEFIDYWSGTEDYNPIADMEESAYETHCQILNETAMFGDAWPGAWPAYHSQKKRLEDVKARLKSLYGE</sequence>
<dbReference type="EMBL" id="SSDS01000050">
    <property type="protein sequence ID" value="TXG77254.1"/>
    <property type="molecule type" value="Genomic_DNA"/>
</dbReference>
<organism evidence="1 2">
    <name type="scientific">Candidatus Dojkabacteria bacterium</name>
    <dbReference type="NCBI Taxonomy" id="2099670"/>
    <lineage>
        <taxon>Bacteria</taxon>
        <taxon>Candidatus Dojkabacteria</taxon>
    </lineage>
</organism>
<evidence type="ECO:0000313" key="1">
    <source>
        <dbReference type="EMBL" id="TXG77254.1"/>
    </source>
</evidence>
<reference evidence="1 2" key="1">
    <citation type="submission" date="2018-09" db="EMBL/GenBank/DDBJ databases">
        <title>Metagenome Assembled Genomes from an Advanced Water Purification Facility.</title>
        <authorList>
            <person name="Stamps B.W."/>
            <person name="Spear J.R."/>
        </authorList>
    </citation>
    <scope>NUCLEOTIDE SEQUENCE [LARGE SCALE GENOMIC DNA]</scope>
    <source>
        <strain evidence="1">Bin_63_2</strain>
    </source>
</reference>
<dbReference type="AlphaFoldDB" id="A0A5C7J7W2"/>
<accession>A0A5C7J7W2</accession>
<evidence type="ECO:0000313" key="2">
    <source>
        <dbReference type="Proteomes" id="UP000321026"/>
    </source>
</evidence>
<dbReference type="Proteomes" id="UP000321026">
    <property type="component" value="Unassembled WGS sequence"/>
</dbReference>
<gene>
    <name evidence="1" type="ORF">E6Q11_03070</name>
</gene>
<comment type="caution">
    <text evidence="1">The sequence shown here is derived from an EMBL/GenBank/DDBJ whole genome shotgun (WGS) entry which is preliminary data.</text>
</comment>